<feature type="domain" description="Methyltransferase type 11" evidence="1">
    <location>
        <begin position="47"/>
        <end position="135"/>
    </location>
</feature>
<dbReference type="STRING" id="368408.Tpen_1031"/>
<accession>A1RZ01</accession>
<dbReference type="Proteomes" id="UP000000641">
    <property type="component" value="Chromosome"/>
</dbReference>
<keyword evidence="2" id="KW-0808">Transferase</keyword>
<protein>
    <submittedName>
        <fullName evidence="2">Methyltransferase type 11</fullName>
    </submittedName>
</protein>
<reference evidence="3" key="1">
    <citation type="journal article" date="2008" name="J. Bacteriol.">
        <title>Genome sequence of Thermofilum pendens reveals an exceptional loss of biosynthetic pathways without genome reduction.</title>
        <authorList>
            <person name="Anderson I."/>
            <person name="Rodriguez J."/>
            <person name="Susanti D."/>
            <person name="Porat I."/>
            <person name="Reich C."/>
            <person name="Ulrich L.E."/>
            <person name="Elkins J.G."/>
            <person name="Mavromatis K."/>
            <person name="Lykidis A."/>
            <person name="Kim E."/>
            <person name="Thompson L.S."/>
            <person name="Nolan M."/>
            <person name="Land M."/>
            <person name="Copeland A."/>
            <person name="Lapidus A."/>
            <person name="Lucas S."/>
            <person name="Detter C."/>
            <person name="Zhulin I.B."/>
            <person name="Olsen G.J."/>
            <person name="Whitman W."/>
            <person name="Mukhopadhyay B."/>
            <person name="Bristow J."/>
            <person name="Kyrpides N."/>
        </authorList>
    </citation>
    <scope>NUCLEOTIDE SEQUENCE [LARGE SCALE GENOMIC DNA]</scope>
    <source>
        <strain evidence="3">DSM 2475 / Hrk 5</strain>
    </source>
</reference>
<dbReference type="CDD" id="cd02440">
    <property type="entry name" value="AdoMet_MTases"/>
    <property type="match status" value="1"/>
</dbReference>
<evidence type="ECO:0000313" key="3">
    <source>
        <dbReference type="Proteomes" id="UP000000641"/>
    </source>
</evidence>
<dbReference type="KEGG" id="tpe:Tpen_1031"/>
<dbReference type="EMBL" id="CP000505">
    <property type="protein sequence ID" value="ABL78431.1"/>
    <property type="molecule type" value="Genomic_DNA"/>
</dbReference>
<dbReference type="AlphaFoldDB" id="A1RZ01"/>
<sequence>MRGRGILELFSEVAGQYDSWYDSPAGRVVLEVEASMLDEVLPSGIGVDVGAGTCRFAPFLSRGREIVCLEPAYGMLVYGYARGRCEHPLCATSENAPLRPSFDFAYMVTVLEFLEDPALSLTRIWEALKSGGLLAVLYVERDSKWGKLYSELAEKGADPVLARARFYSQPEVDKLLSAAGFEVREHLKSLDYEPLTVPAEKPRVYRESCADCGVTLTVAVKK</sequence>
<organism evidence="2 3">
    <name type="scientific">Thermofilum pendens (strain DSM 2475 / Hrk 5)</name>
    <dbReference type="NCBI Taxonomy" id="368408"/>
    <lineage>
        <taxon>Archaea</taxon>
        <taxon>Thermoproteota</taxon>
        <taxon>Thermoprotei</taxon>
        <taxon>Thermofilales</taxon>
        <taxon>Thermofilaceae</taxon>
        <taxon>Thermofilum</taxon>
    </lineage>
</organism>
<keyword evidence="3" id="KW-1185">Reference proteome</keyword>
<dbReference type="GO" id="GO:0032259">
    <property type="term" value="P:methylation"/>
    <property type="evidence" value="ECO:0007669"/>
    <property type="project" value="UniProtKB-KW"/>
</dbReference>
<dbReference type="GO" id="GO:0008757">
    <property type="term" value="F:S-adenosylmethionine-dependent methyltransferase activity"/>
    <property type="evidence" value="ECO:0007669"/>
    <property type="project" value="InterPro"/>
</dbReference>
<name>A1RZ01_THEPD</name>
<dbReference type="EnsemblBacteria" id="ABL78431">
    <property type="protein sequence ID" value="ABL78431"/>
    <property type="gene ID" value="Tpen_1031"/>
</dbReference>
<dbReference type="OrthoDB" id="1018at2157"/>
<dbReference type="SUPFAM" id="SSF53335">
    <property type="entry name" value="S-adenosyl-L-methionine-dependent methyltransferases"/>
    <property type="match status" value="1"/>
</dbReference>
<evidence type="ECO:0000259" key="1">
    <source>
        <dbReference type="Pfam" id="PF08241"/>
    </source>
</evidence>
<dbReference type="eggNOG" id="arCOG01773">
    <property type="taxonomic scope" value="Archaea"/>
</dbReference>
<dbReference type="HOGENOM" id="CLU_037990_14_0_2"/>
<dbReference type="GeneID" id="4600510"/>
<dbReference type="Gene3D" id="3.40.50.150">
    <property type="entry name" value="Vaccinia Virus protein VP39"/>
    <property type="match status" value="1"/>
</dbReference>
<gene>
    <name evidence="2" type="ordered locus">Tpen_1031</name>
</gene>
<keyword evidence="2" id="KW-0489">Methyltransferase</keyword>
<dbReference type="InterPro" id="IPR013216">
    <property type="entry name" value="Methyltransf_11"/>
</dbReference>
<evidence type="ECO:0000313" key="2">
    <source>
        <dbReference type="EMBL" id="ABL78431.1"/>
    </source>
</evidence>
<dbReference type="Pfam" id="PF08241">
    <property type="entry name" value="Methyltransf_11"/>
    <property type="match status" value="1"/>
</dbReference>
<dbReference type="InterPro" id="IPR029063">
    <property type="entry name" value="SAM-dependent_MTases_sf"/>
</dbReference>
<proteinExistence type="predicted"/>
<dbReference type="RefSeq" id="WP_011752696.1">
    <property type="nucleotide sequence ID" value="NC_008698.1"/>
</dbReference>